<evidence type="ECO:0000313" key="1">
    <source>
        <dbReference type="EMBL" id="KAH7922984.1"/>
    </source>
</evidence>
<organism evidence="1 2">
    <name type="scientific">Leucogyrophana mollusca</name>
    <dbReference type="NCBI Taxonomy" id="85980"/>
    <lineage>
        <taxon>Eukaryota</taxon>
        <taxon>Fungi</taxon>
        <taxon>Dikarya</taxon>
        <taxon>Basidiomycota</taxon>
        <taxon>Agaricomycotina</taxon>
        <taxon>Agaricomycetes</taxon>
        <taxon>Agaricomycetidae</taxon>
        <taxon>Boletales</taxon>
        <taxon>Boletales incertae sedis</taxon>
        <taxon>Leucogyrophana</taxon>
    </lineage>
</organism>
<comment type="caution">
    <text evidence="1">The sequence shown here is derived from an EMBL/GenBank/DDBJ whole genome shotgun (WGS) entry which is preliminary data.</text>
</comment>
<gene>
    <name evidence="1" type="ORF">BV22DRAFT_618020</name>
</gene>
<dbReference type="EMBL" id="MU266466">
    <property type="protein sequence ID" value="KAH7922984.1"/>
    <property type="molecule type" value="Genomic_DNA"/>
</dbReference>
<sequence length="155" mass="17238">MFGFISTYLVNLFYVWRISTICGVNEIQRHTLTFSSQGVLATARVGAELGFCVMSIIYSDWSLFADVLMPPFLSALVLSAAVDCVIAISMTYFLRQGRTSFAQTRSIVNRLVRYVMGSGLLTFLFTTAIMISLLVPEHSVEAELIFFALVPVQSK</sequence>
<protein>
    <submittedName>
        <fullName evidence="1">Uncharacterized protein</fullName>
    </submittedName>
</protein>
<evidence type="ECO:0000313" key="2">
    <source>
        <dbReference type="Proteomes" id="UP000790709"/>
    </source>
</evidence>
<name>A0ACB8BCI3_9AGAM</name>
<keyword evidence="2" id="KW-1185">Reference proteome</keyword>
<dbReference type="Proteomes" id="UP000790709">
    <property type="component" value="Unassembled WGS sequence"/>
</dbReference>
<reference evidence="1" key="1">
    <citation type="journal article" date="2021" name="New Phytol.">
        <title>Evolutionary innovations through gain and loss of genes in the ectomycorrhizal Boletales.</title>
        <authorList>
            <person name="Wu G."/>
            <person name="Miyauchi S."/>
            <person name="Morin E."/>
            <person name="Kuo A."/>
            <person name="Drula E."/>
            <person name="Varga T."/>
            <person name="Kohler A."/>
            <person name="Feng B."/>
            <person name="Cao Y."/>
            <person name="Lipzen A."/>
            <person name="Daum C."/>
            <person name="Hundley H."/>
            <person name="Pangilinan J."/>
            <person name="Johnson J."/>
            <person name="Barry K."/>
            <person name="LaButti K."/>
            <person name="Ng V."/>
            <person name="Ahrendt S."/>
            <person name="Min B."/>
            <person name="Choi I.G."/>
            <person name="Park H."/>
            <person name="Plett J.M."/>
            <person name="Magnuson J."/>
            <person name="Spatafora J.W."/>
            <person name="Nagy L.G."/>
            <person name="Henrissat B."/>
            <person name="Grigoriev I.V."/>
            <person name="Yang Z.L."/>
            <person name="Xu J."/>
            <person name="Martin F.M."/>
        </authorList>
    </citation>
    <scope>NUCLEOTIDE SEQUENCE</scope>
    <source>
        <strain evidence="1">KUC20120723A-06</strain>
    </source>
</reference>
<accession>A0ACB8BCI3</accession>
<proteinExistence type="predicted"/>